<evidence type="ECO:0000256" key="1">
    <source>
        <dbReference type="SAM" id="MobiDB-lite"/>
    </source>
</evidence>
<reference evidence="2" key="1">
    <citation type="submission" date="2020-03" db="EMBL/GenBank/DDBJ databases">
        <authorList>
            <person name="Guo F."/>
        </authorList>
    </citation>
    <scope>NUCLEOTIDE SEQUENCE</scope>
    <source>
        <strain evidence="2">JCM 30134</strain>
    </source>
</reference>
<name>A0A9E5MMP7_9GAMM</name>
<keyword evidence="3" id="KW-1185">Reference proteome</keyword>
<comment type="caution">
    <text evidence="2">The sequence shown here is derived from an EMBL/GenBank/DDBJ whole genome shotgun (WGS) entry which is preliminary data.</text>
</comment>
<dbReference type="RefSeq" id="WP_167189103.1">
    <property type="nucleotide sequence ID" value="NZ_JAAONZ010000014.1"/>
</dbReference>
<evidence type="ECO:0000313" key="2">
    <source>
        <dbReference type="EMBL" id="NHO67078.1"/>
    </source>
</evidence>
<accession>A0A9E5MMP7</accession>
<dbReference type="AlphaFoldDB" id="A0A9E5MMP7"/>
<sequence length="118" mass="13099">MATGPQQQFKLSLDTRVPLEAVVLQRLYRLPKGRQTEWLRQLLLVGFRSECQTLNVEVGTAAYAMRPSLRGGQTTAVPSPTPSRSRDTALLPPGSFPKQFSHLQQVIGKIGRPLCNQD</sequence>
<organism evidence="2 3">
    <name type="scientific">Pseudomaricurvus hydrocarbonicus</name>
    <dbReference type="NCBI Taxonomy" id="1470433"/>
    <lineage>
        <taxon>Bacteria</taxon>
        <taxon>Pseudomonadati</taxon>
        <taxon>Pseudomonadota</taxon>
        <taxon>Gammaproteobacteria</taxon>
        <taxon>Cellvibrionales</taxon>
        <taxon>Cellvibrionaceae</taxon>
        <taxon>Pseudomaricurvus</taxon>
    </lineage>
</organism>
<gene>
    <name evidence="2" type="ORF">G8770_16140</name>
</gene>
<evidence type="ECO:0000313" key="3">
    <source>
        <dbReference type="Proteomes" id="UP000787472"/>
    </source>
</evidence>
<protein>
    <submittedName>
        <fullName evidence="2">Uncharacterized protein</fullName>
    </submittedName>
</protein>
<dbReference type="EMBL" id="JAAONZ010000014">
    <property type="protein sequence ID" value="NHO67078.1"/>
    <property type="molecule type" value="Genomic_DNA"/>
</dbReference>
<proteinExistence type="predicted"/>
<dbReference type="Proteomes" id="UP000787472">
    <property type="component" value="Unassembled WGS sequence"/>
</dbReference>
<feature type="region of interest" description="Disordered" evidence="1">
    <location>
        <begin position="68"/>
        <end position="94"/>
    </location>
</feature>